<gene>
    <name evidence="4" type="ORF">KD146_14280</name>
</gene>
<evidence type="ECO:0000256" key="1">
    <source>
        <dbReference type="SAM" id="SignalP"/>
    </source>
</evidence>
<comment type="caution">
    <text evidence="4">The sequence shown here is derived from an EMBL/GenBank/DDBJ whole genome shotgun (WGS) entry which is preliminary data.</text>
</comment>
<dbReference type="Proteomes" id="UP000678281">
    <property type="component" value="Unassembled WGS sequence"/>
</dbReference>
<dbReference type="EMBL" id="JAGXTP010000002">
    <property type="protein sequence ID" value="MBS3849866.1"/>
    <property type="molecule type" value="Genomic_DNA"/>
</dbReference>
<dbReference type="InterPro" id="IPR001466">
    <property type="entry name" value="Beta-lactam-related"/>
</dbReference>
<dbReference type="AlphaFoldDB" id="A0A942E957"/>
<dbReference type="PANTHER" id="PTHR46825:SF15">
    <property type="entry name" value="BETA-LACTAMASE-RELATED DOMAIN-CONTAINING PROTEIN"/>
    <property type="match status" value="1"/>
</dbReference>
<dbReference type="Pfam" id="PF00144">
    <property type="entry name" value="Beta-lactamase"/>
    <property type="match status" value="1"/>
</dbReference>
<dbReference type="InterPro" id="IPR021860">
    <property type="entry name" value="Peptidase_S12_Pab87-rel_C"/>
</dbReference>
<dbReference type="SUPFAM" id="SSF56601">
    <property type="entry name" value="beta-lactamase/transpeptidase-like"/>
    <property type="match status" value="1"/>
</dbReference>
<keyword evidence="1" id="KW-0732">Signal</keyword>
<dbReference type="InterPro" id="IPR012338">
    <property type="entry name" value="Beta-lactam/transpept-like"/>
</dbReference>
<dbReference type="Pfam" id="PF11954">
    <property type="entry name" value="DUF3471"/>
    <property type="match status" value="1"/>
</dbReference>
<reference evidence="4" key="1">
    <citation type="submission" date="2021-04" db="EMBL/GenBank/DDBJ databases">
        <title>Devosia litorisediminis sp. nov., isolated from a sand dune.</title>
        <authorList>
            <person name="Park S."/>
            <person name="Yoon J.-H."/>
        </authorList>
    </citation>
    <scope>NUCLEOTIDE SEQUENCE</scope>
    <source>
        <strain evidence="4">BSSL-BM10</strain>
    </source>
</reference>
<evidence type="ECO:0000259" key="2">
    <source>
        <dbReference type="Pfam" id="PF00144"/>
    </source>
</evidence>
<evidence type="ECO:0000313" key="5">
    <source>
        <dbReference type="Proteomes" id="UP000678281"/>
    </source>
</evidence>
<feature type="domain" description="Peptidase S12 Pab87-related C-terminal" evidence="3">
    <location>
        <begin position="431"/>
        <end position="508"/>
    </location>
</feature>
<proteinExistence type="predicted"/>
<evidence type="ECO:0000313" key="4">
    <source>
        <dbReference type="EMBL" id="MBS3849866.1"/>
    </source>
</evidence>
<keyword evidence="5" id="KW-1185">Reference proteome</keyword>
<dbReference type="Gene3D" id="2.40.128.600">
    <property type="match status" value="1"/>
</dbReference>
<organism evidence="4 5">
    <name type="scientific">Devosia litorisediminis</name>
    <dbReference type="NCBI Taxonomy" id="2829817"/>
    <lineage>
        <taxon>Bacteria</taxon>
        <taxon>Pseudomonadati</taxon>
        <taxon>Pseudomonadota</taxon>
        <taxon>Alphaproteobacteria</taxon>
        <taxon>Hyphomicrobiales</taxon>
        <taxon>Devosiaceae</taxon>
        <taxon>Devosia</taxon>
    </lineage>
</organism>
<feature type="signal peptide" evidence="1">
    <location>
        <begin position="1"/>
        <end position="22"/>
    </location>
</feature>
<keyword evidence="4" id="KW-0378">Hydrolase</keyword>
<dbReference type="Gene3D" id="3.40.710.10">
    <property type="entry name" value="DD-peptidase/beta-lactamase superfamily"/>
    <property type="match status" value="1"/>
</dbReference>
<dbReference type="GO" id="GO:0016787">
    <property type="term" value="F:hydrolase activity"/>
    <property type="evidence" value="ECO:0007669"/>
    <property type="project" value="UniProtKB-KW"/>
</dbReference>
<accession>A0A942E957</accession>
<protein>
    <submittedName>
        <fullName evidence="4">Serine hydrolase</fullName>
    </submittedName>
</protein>
<name>A0A942E957_9HYPH</name>
<evidence type="ECO:0000259" key="3">
    <source>
        <dbReference type="Pfam" id="PF11954"/>
    </source>
</evidence>
<dbReference type="InterPro" id="IPR050491">
    <property type="entry name" value="AmpC-like"/>
</dbReference>
<dbReference type="RefSeq" id="WP_212659493.1">
    <property type="nucleotide sequence ID" value="NZ_JAGXTP010000002.1"/>
</dbReference>
<feature type="domain" description="Beta-lactamase-related" evidence="2">
    <location>
        <begin position="56"/>
        <end position="389"/>
    </location>
</feature>
<sequence>MTKTRFSAFLTAASLGTVFAIAPVRAQPANLDIGPAPSMDVSKLAPGGVELALEQLDDTVHTIMERSGVPGVAVAVVQGGQTVFARGYGVRKRGADDPVTPQTVFQIASVSKPLAATVAAIAVTEGLITWDDRVTSYLPDFRLGEEWVSANLTIGDLYAHRSGLPLGAGDDLEDLGFGRADVMARLRYQPLDTFRTSYNYANFGITSAAQAVAAATGKSWEDLSAQSLYAPLKMDHTSSRYADFQAEPDRASLHALVDGTLQPLYERNGDAQSPAGGVSSNVIDLAEWLKVLLADGVHDERQLIDPAALQAALSPQSFSSPGHVPSARPGFYGYGFNVGVGADGRTTFGHSGAFTLGAATRIQFVPSADLGIIVLTNAGPLGAPEAIANIFLDTAQFGAPTRDWYAGFHALMAGFYDPVGDLVDSSLPDEPKPYQALENYVGTYQNDYFGPLDIVLDDGALVAQLGPRGDSFPLTHWDGDVFAVEPHNENAPTGSRSSVSFDLATGSVNIDYLDGNGLATWQR</sequence>
<dbReference type="PANTHER" id="PTHR46825">
    <property type="entry name" value="D-ALANYL-D-ALANINE-CARBOXYPEPTIDASE/ENDOPEPTIDASE AMPH"/>
    <property type="match status" value="1"/>
</dbReference>
<feature type="chain" id="PRO_5037828780" evidence="1">
    <location>
        <begin position="23"/>
        <end position="523"/>
    </location>
</feature>